<keyword evidence="3" id="KW-1185">Reference proteome</keyword>
<proteinExistence type="predicted"/>
<organism evidence="2 3">
    <name type="scientific">Ramazzottius varieornatus</name>
    <name type="common">Water bear</name>
    <name type="synonym">Tardigrade</name>
    <dbReference type="NCBI Taxonomy" id="947166"/>
    <lineage>
        <taxon>Eukaryota</taxon>
        <taxon>Metazoa</taxon>
        <taxon>Ecdysozoa</taxon>
        <taxon>Tardigrada</taxon>
        <taxon>Eutardigrada</taxon>
        <taxon>Parachela</taxon>
        <taxon>Hypsibioidea</taxon>
        <taxon>Ramazzottiidae</taxon>
        <taxon>Ramazzottius</taxon>
    </lineage>
</organism>
<dbReference type="AlphaFoldDB" id="A0A1D1VCH6"/>
<dbReference type="Proteomes" id="UP000186922">
    <property type="component" value="Unassembled WGS sequence"/>
</dbReference>
<evidence type="ECO:0000313" key="2">
    <source>
        <dbReference type="EMBL" id="GAU98515.1"/>
    </source>
</evidence>
<gene>
    <name evidence="2" type="primary">RvY_09651</name>
    <name evidence="2" type="synonym">RvY_09651.1</name>
    <name evidence="2" type="ORF">RvY_09651-1</name>
</gene>
<name>A0A1D1VCH6_RAMVA</name>
<feature type="compositionally biased region" description="Basic and acidic residues" evidence="1">
    <location>
        <begin position="101"/>
        <end position="133"/>
    </location>
</feature>
<reference evidence="2 3" key="1">
    <citation type="journal article" date="2016" name="Nat. Commun.">
        <title>Extremotolerant tardigrade genome and improved radiotolerance of human cultured cells by tardigrade-unique protein.</title>
        <authorList>
            <person name="Hashimoto T."/>
            <person name="Horikawa D.D."/>
            <person name="Saito Y."/>
            <person name="Kuwahara H."/>
            <person name="Kozuka-Hata H."/>
            <person name="Shin-I T."/>
            <person name="Minakuchi Y."/>
            <person name="Ohishi K."/>
            <person name="Motoyama A."/>
            <person name="Aizu T."/>
            <person name="Enomoto A."/>
            <person name="Kondo K."/>
            <person name="Tanaka S."/>
            <person name="Hara Y."/>
            <person name="Koshikawa S."/>
            <person name="Sagara H."/>
            <person name="Miura T."/>
            <person name="Yokobori S."/>
            <person name="Miyagawa K."/>
            <person name="Suzuki Y."/>
            <person name="Kubo T."/>
            <person name="Oyama M."/>
            <person name="Kohara Y."/>
            <person name="Fujiyama A."/>
            <person name="Arakawa K."/>
            <person name="Katayama T."/>
            <person name="Toyoda A."/>
            <person name="Kunieda T."/>
        </authorList>
    </citation>
    <scope>NUCLEOTIDE SEQUENCE [LARGE SCALE GENOMIC DNA]</scope>
    <source>
        <strain evidence="2 3">YOKOZUNA-1</strain>
    </source>
</reference>
<evidence type="ECO:0000313" key="3">
    <source>
        <dbReference type="Proteomes" id="UP000186922"/>
    </source>
</evidence>
<evidence type="ECO:0000256" key="1">
    <source>
        <dbReference type="SAM" id="MobiDB-lite"/>
    </source>
</evidence>
<dbReference type="EMBL" id="BDGG01000004">
    <property type="protein sequence ID" value="GAU98515.1"/>
    <property type="molecule type" value="Genomic_DNA"/>
</dbReference>
<comment type="caution">
    <text evidence="2">The sequence shown here is derived from an EMBL/GenBank/DDBJ whole genome shotgun (WGS) entry which is preliminary data.</text>
</comment>
<sequence>MPKDIGTDSSDSEANGFSASLFTNMGDLFSTFWNKMMRDANLDSWVIGDSSVSPPPSPLELLLTSDIQRAANSTRDSLGDVGGGAVGSAPLQQALDSEVEEGSKSDADRELEKSPADSSNDDDHVFDFGKIDDSVIEESSKAPNDLQREESMQNLEDDETITQKENELATSGTTKRKHENSEPASTSEGPVCADPTNKKKREIAILEFDD</sequence>
<feature type="region of interest" description="Disordered" evidence="1">
    <location>
        <begin position="73"/>
        <end position="198"/>
    </location>
</feature>
<protein>
    <submittedName>
        <fullName evidence="2">Uncharacterized protein</fullName>
    </submittedName>
</protein>
<accession>A0A1D1VCH6</accession>
<dbReference type="OrthoDB" id="10665250at2759"/>